<dbReference type="PROSITE" id="PS00450">
    <property type="entry name" value="ACONITASE_1"/>
    <property type="match status" value="1"/>
</dbReference>
<dbReference type="GO" id="GO:0046872">
    <property type="term" value="F:metal ion binding"/>
    <property type="evidence" value="ECO:0007669"/>
    <property type="project" value="UniProtKB-KW"/>
</dbReference>
<keyword evidence="4 7" id="KW-0408">Iron</keyword>
<dbReference type="Gene3D" id="3.20.19.10">
    <property type="entry name" value="Aconitase, domain 4"/>
    <property type="match status" value="1"/>
</dbReference>
<comment type="cofactor">
    <cofactor evidence="1">
        <name>[4Fe-4S] cluster</name>
        <dbReference type="ChEBI" id="CHEBI:49883"/>
    </cofactor>
</comment>
<keyword evidence="3" id="KW-0479">Metal-binding</keyword>
<keyword evidence="7" id="KW-0004">4Fe-4S</keyword>
<dbReference type="NCBIfam" id="TIGR01341">
    <property type="entry name" value="aconitase_1"/>
    <property type="match status" value="1"/>
</dbReference>
<dbReference type="InterPro" id="IPR044137">
    <property type="entry name" value="AcnA_IRP_Swivel"/>
</dbReference>
<evidence type="ECO:0000256" key="7">
    <source>
        <dbReference type="RuleBase" id="RU361275"/>
    </source>
</evidence>
<proteinExistence type="inferred from homology"/>
<dbReference type="UniPathway" id="UPA00223">
    <property type="reaction ID" value="UER00718"/>
</dbReference>
<dbReference type="InterPro" id="IPR000573">
    <property type="entry name" value="AconitaseA/IPMdHydase_ssu_swvl"/>
</dbReference>
<accession>A0A0S7BJJ8</accession>
<dbReference type="PROSITE" id="PS01244">
    <property type="entry name" value="ACONITASE_2"/>
    <property type="match status" value="1"/>
</dbReference>
<dbReference type="NCBIfam" id="NF006757">
    <property type="entry name" value="PRK09277.1"/>
    <property type="match status" value="1"/>
</dbReference>
<dbReference type="RefSeq" id="WP_075073742.1">
    <property type="nucleotide sequence ID" value="NZ_DF967972.1"/>
</dbReference>
<sequence>MIEKCFDYLRRTLSVDGKTYTYYSLDALEKEGFHHLRELPYSIRILLEALLRKCGSVDVTLQDALSLANWQPQGQPGSILTFHPGRVLLQDLTGVPILVDLAAMRSAVARAGGDPAKVNPVIPVDLVIDHSIQVDFFGLPDAAERNTAIEFERNAERYRFLRWAQKAFQKLRVVPPATGICHQVNLEMLSSVALTQPSGGDLLVFPDTLVGTDSHTTMVNGLGVLGWGVGGIEAAAALLGHALEMPVPQVIGVHLTGALAEGVTPFDLTLTIAQVLRQKGVVNRMVEFYGPGLASLSLADRAMIANMSPEYGSTAAYFPVDAQTLAYLRLTGRSDHQVALVEAYFRAQHLFRLEDSPDPVFSDQLELDMGSIEPSLAGPKRPQDRIALKGVKQRFEETLAAPRVENGYELAVSQREAFAEGHIDGKTCRLEHGSVVIAAITSCTNTSDPFVLVAAGLLAKNAVARGLTPPDHVKTSFTPGSRVVTEYLSQAGLLEPLAALGFGLAGYGCATCIGNSGPLPGDLSEVIKANGLVTAAVISGNRNFEGRVHPSVQANFLASPPLVVAYALAGNVKSDITREPLGKDRQGKPVYLRELMPTAQEIQRVIDRFVQPALFRQNAATSFQGNQAWKQIDAPESLLYEWEEGSTYIQEPPFLEGMDKPGSEVAPIQHARVLAVFGDSITTDHISPAGAIPVNSPAGKYLLEHGVKPVDFNSYGARRGNDQVMVRGTFANIRLKNRLVPGVEGGFTRHLPDDRVMTIFEAAEVYRQEGVPLVILAGKEYGTGSSRDWAAKGPLLLGVRAVVAESFERIHRSNLVGMGILPLQFQPGENVASLALSGDEILDIDGLENGLTPGMVLEVRAVAPDGREVRLRVKALLNSLSEVEYLRSGGILKSAVRRLLD</sequence>
<dbReference type="EC" id="4.2.1.3" evidence="7"/>
<reference evidence="10" key="1">
    <citation type="submission" date="2015-07" db="EMBL/GenBank/DDBJ databases">
        <title>Draft Genome Sequences of Anaerolinea thermolimosa IMO-1, Bellilinea caldifistulae GOMI-1, Leptolinea tardivitalis YMTK-2, Levilinea saccharolytica KIBI-1,Longilinea arvoryzae KOME-1, Previously Described as Members of the Anaerolineaceae (Chloroflexi).</title>
        <authorList>
            <person name="Sekiguchi Y."/>
            <person name="Ohashi A."/>
            <person name="Matsuura N."/>
            <person name="Tourlousse M.D."/>
        </authorList>
    </citation>
    <scope>NUCLEOTIDE SEQUENCE [LARGE SCALE GENOMIC DNA]</scope>
    <source>
        <strain evidence="10">KOME-1</strain>
    </source>
</reference>
<comment type="similarity">
    <text evidence="2 7">Belongs to the aconitase/IPM isomerase family.</text>
</comment>
<evidence type="ECO:0000313" key="10">
    <source>
        <dbReference type="EMBL" id="GAP14488.1"/>
    </source>
</evidence>
<dbReference type="Proteomes" id="UP000055060">
    <property type="component" value="Unassembled WGS sequence"/>
</dbReference>
<gene>
    <name evidence="10" type="ORF">LARV_02259</name>
</gene>
<comment type="function">
    <text evidence="7">Catalyzes the isomerization of citrate to isocitrate via cis-aconitate.</text>
</comment>
<dbReference type="STRING" id="360412.LARV_02259"/>
<dbReference type="OrthoDB" id="9764318at2"/>
<dbReference type="Pfam" id="PF00694">
    <property type="entry name" value="Aconitase_C"/>
    <property type="match status" value="1"/>
</dbReference>
<evidence type="ECO:0000256" key="2">
    <source>
        <dbReference type="ARBA" id="ARBA00007185"/>
    </source>
</evidence>
<dbReference type="FunFam" id="3.20.19.10:FF:000001">
    <property type="entry name" value="Aconitate hydratase"/>
    <property type="match status" value="1"/>
</dbReference>
<dbReference type="GO" id="GO:0006099">
    <property type="term" value="P:tricarboxylic acid cycle"/>
    <property type="evidence" value="ECO:0007669"/>
    <property type="project" value="UniProtKB-UniPathway"/>
</dbReference>
<keyword evidence="6 7" id="KW-0456">Lyase</keyword>
<keyword evidence="5 7" id="KW-0411">Iron-sulfur</keyword>
<organism evidence="10">
    <name type="scientific">Longilinea arvoryzae</name>
    <dbReference type="NCBI Taxonomy" id="360412"/>
    <lineage>
        <taxon>Bacteria</taxon>
        <taxon>Bacillati</taxon>
        <taxon>Chloroflexota</taxon>
        <taxon>Anaerolineae</taxon>
        <taxon>Anaerolineales</taxon>
        <taxon>Anaerolineaceae</taxon>
        <taxon>Longilinea</taxon>
    </lineage>
</organism>
<dbReference type="Gene3D" id="6.10.190.10">
    <property type="match status" value="1"/>
</dbReference>
<dbReference type="InterPro" id="IPR001030">
    <property type="entry name" value="Acoase/IPM_deHydtase_lsu_aba"/>
</dbReference>
<dbReference type="Gene3D" id="3.30.499.10">
    <property type="entry name" value="Aconitase, domain 3"/>
    <property type="match status" value="2"/>
</dbReference>
<dbReference type="InterPro" id="IPR036008">
    <property type="entry name" value="Aconitase_4Fe-4S_dom"/>
</dbReference>
<evidence type="ECO:0000256" key="4">
    <source>
        <dbReference type="ARBA" id="ARBA00023004"/>
    </source>
</evidence>
<evidence type="ECO:0000256" key="5">
    <source>
        <dbReference type="ARBA" id="ARBA00023014"/>
    </source>
</evidence>
<dbReference type="EMBL" id="DF967972">
    <property type="protein sequence ID" value="GAP14488.1"/>
    <property type="molecule type" value="Genomic_DNA"/>
</dbReference>
<dbReference type="SUPFAM" id="SSF53732">
    <property type="entry name" value="Aconitase iron-sulfur domain"/>
    <property type="match status" value="1"/>
</dbReference>
<dbReference type="InterPro" id="IPR015928">
    <property type="entry name" value="Aconitase/3IPM_dehydase_swvl"/>
</dbReference>
<dbReference type="GO" id="GO:0003994">
    <property type="term" value="F:aconitate hydratase activity"/>
    <property type="evidence" value="ECO:0007669"/>
    <property type="project" value="UniProtKB-EC"/>
</dbReference>
<evidence type="ECO:0000313" key="11">
    <source>
        <dbReference type="Proteomes" id="UP000055060"/>
    </source>
</evidence>
<dbReference type="InterPro" id="IPR015931">
    <property type="entry name" value="Acnase/IPM_dHydase_lsu_aba_1/3"/>
</dbReference>
<name>A0A0S7BJJ8_9CHLR</name>
<dbReference type="PRINTS" id="PR00415">
    <property type="entry name" value="ACONITASE"/>
</dbReference>
<protein>
    <recommendedName>
        <fullName evidence="7">Aconitate hydratase</fullName>
        <shortName evidence="7">Aconitase</shortName>
        <ecNumber evidence="7">4.2.1.3</ecNumber>
    </recommendedName>
</protein>
<feature type="domain" description="Aconitase/3-isopropylmalate dehydratase large subunit alpha/beta/alpha" evidence="8">
    <location>
        <begin position="79"/>
        <end position="570"/>
    </location>
</feature>
<comment type="catalytic activity">
    <reaction evidence="7">
        <text>citrate = D-threo-isocitrate</text>
        <dbReference type="Rhea" id="RHEA:10336"/>
        <dbReference type="ChEBI" id="CHEBI:15562"/>
        <dbReference type="ChEBI" id="CHEBI:16947"/>
        <dbReference type="EC" id="4.2.1.3"/>
    </reaction>
</comment>
<evidence type="ECO:0000256" key="1">
    <source>
        <dbReference type="ARBA" id="ARBA00001966"/>
    </source>
</evidence>
<dbReference type="SUPFAM" id="SSF52016">
    <property type="entry name" value="LeuD/IlvD-like"/>
    <property type="match status" value="1"/>
</dbReference>
<keyword evidence="11" id="KW-1185">Reference proteome</keyword>
<feature type="domain" description="Aconitase A/isopropylmalate dehydratase small subunit swivel" evidence="9">
    <location>
        <begin position="700"/>
        <end position="826"/>
    </location>
</feature>
<evidence type="ECO:0000256" key="3">
    <source>
        <dbReference type="ARBA" id="ARBA00022723"/>
    </source>
</evidence>
<dbReference type="CDD" id="cd01580">
    <property type="entry name" value="AcnA_IRP_Swivel"/>
    <property type="match status" value="1"/>
</dbReference>
<dbReference type="InterPro" id="IPR018136">
    <property type="entry name" value="Aconitase_4Fe-4S_BS"/>
</dbReference>
<dbReference type="GO" id="GO:0051539">
    <property type="term" value="F:4 iron, 4 sulfur cluster binding"/>
    <property type="evidence" value="ECO:0007669"/>
    <property type="project" value="UniProtKB-KW"/>
</dbReference>
<dbReference type="Pfam" id="PF00330">
    <property type="entry name" value="Aconitase"/>
    <property type="match status" value="1"/>
</dbReference>
<dbReference type="InterPro" id="IPR006249">
    <property type="entry name" value="Aconitase/IRP2"/>
</dbReference>
<evidence type="ECO:0000256" key="6">
    <source>
        <dbReference type="ARBA" id="ARBA00023239"/>
    </source>
</evidence>
<evidence type="ECO:0000259" key="8">
    <source>
        <dbReference type="Pfam" id="PF00330"/>
    </source>
</evidence>
<dbReference type="PANTHER" id="PTHR11670">
    <property type="entry name" value="ACONITASE/IRON-RESPONSIVE ELEMENT FAMILY MEMBER"/>
    <property type="match status" value="1"/>
</dbReference>
<evidence type="ECO:0000259" key="9">
    <source>
        <dbReference type="Pfam" id="PF00694"/>
    </source>
</evidence>
<dbReference type="NCBIfam" id="NF009520">
    <property type="entry name" value="PRK12881.1"/>
    <property type="match status" value="1"/>
</dbReference>
<dbReference type="AlphaFoldDB" id="A0A0S7BJJ8"/>